<protein>
    <submittedName>
        <fullName evidence="1">Uncharacterized protein</fullName>
    </submittedName>
</protein>
<dbReference type="Proteomes" id="UP001054945">
    <property type="component" value="Unassembled WGS sequence"/>
</dbReference>
<sequence length="72" mass="7933">MNHDMSSLTRNVSSVKGCMLKNLCVECIFSMWMNSIARVQCSSVSLGASSNVNLSEALAKRKRMKYLSTAVN</sequence>
<gene>
    <name evidence="1" type="ORF">CEXT_533341</name>
</gene>
<dbReference type="EMBL" id="BPLR01004875">
    <property type="protein sequence ID" value="GIX98198.1"/>
    <property type="molecule type" value="Genomic_DNA"/>
</dbReference>
<dbReference type="AlphaFoldDB" id="A0AAV4PPE4"/>
<organism evidence="1 2">
    <name type="scientific">Caerostris extrusa</name>
    <name type="common">Bark spider</name>
    <name type="synonym">Caerostris bankana</name>
    <dbReference type="NCBI Taxonomy" id="172846"/>
    <lineage>
        <taxon>Eukaryota</taxon>
        <taxon>Metazoa</taxon>
        <taxon>Ecdysozoa</taxon>
        <taxon>Arthropoda</taxon>
        <taxon>Chelicerata</taxon>
        <taxon>Arachnida</taxon>
        <taxon>Araneae</taxon>
        <taxon>Araneomorphae</taxon>
        <taxon>Entelegynae</taxon>
        <taxon>Araneoidea</taxon>
        <taxon>Araneidae</taxon>
        <taxon>Caerostris</taxon>
    </lineage>
</organism>
<proteinExistence type="predicted"/>
<evidence type="ECO:0000313" key="1">
    <source>
        <dbReference type="EMBL" id="GIX98198.1"/>
    </source>
</evidence>
<name>A0AAV4PPE4_CAEEX</name>
<keyword evidence="2" id="KW-1185">Reference proteome</keyword>
<reference evidence="1 2" key="1">
    <citation type="submission" date="2021-06" db="EMBL/GenBank/DDBJ databases">
        <title>Caerostris extrusa draft genome.</title>
        <authorList>
            <person name="Kono N."/>
            <person name="Arakawa K."/>
        </authorList>
    </citation>
    <scope>NUCLEOTIDE SEQUENCE [LARGE SCALE GENOMIC DNA]</scope>
</reference>
<evidence type="ECO:0000313" key="2">
    <source>
        <dbReference type="Proteomes" id="UP001054945"/>
    </source>
</evidence>
<comment type="caution">
    <text evidence="1">The sequence shown here is derived from an EMBL/GenBank/DDBJ whole genome shotgun (WGS) entry which is preliminary data.</text>
</comment>
<accession>A0AAV4PPE4</accession>